<evidence type="ECO:0000256" key="4">
    <source>
        <dbReference type="ARBA" id="ARBA00022729"/>
    </source>
</evidence>
<dbReference type="PANTHER" id="PTHR11567">
    <property type="entry name" value="ACID PHOSPHATASE-RELATED"/>
    <property type="match status" value="1"/>
</dbReference>
<evidence type="ECO:0000313" key="9">
    <source>
        <dbReference type="EMBL" id="KAK0182665.1"/>
    </source>
</evidence>
<feature type="chain" id="PRO_5041438953" description="acid phosphatase" evidence="8">
    <location>
        <begin position="19"/>
        <end position="402"/>
    </location>
</feature>
<comment type="catalytic activity">
    <reaction evidence="1">
        <text>a phosphate monoester + H2O = an alcohol + phosphate</text>
        <dbReference type="Rhea" id="RHEA:15017"/>
        <dbReference type="ChEBI" id="CHEBI:15377"/>
        <dbReference type="ChEBI" id="CHEBI:30879"/>
        <dbReference type="ChEBI" id="CHEBI:43474"/>
        <dbReference type="ChEBI" id="CHEBI:67140"/>
        <dbReference type="EC" id="3.1.3.2"/>
    </reaction>
</comment>
<keyword evidence="7" id="KW-0325">Glycoprotein</keyword>
<dbReference type="PANTHER" id="PTHR11567:SF211">
    <property type="entry name" value="PROSTATIC ACID PHOSPHATASE"/>
    <property type="match status" value="1"/>
</dbReference>
<keyword evidence="10" id="KW-1185">Reference proteome</keyword>
<evidence type="ECO:0000256" key="2">
    <source>
        <dbReference type="ARBA" id="ARBA00005375"/>
    </source>
</evidence>
<dbReference type="Pfam" id="PF00328">
    <property type="entry name" value="His_Phos_2"/>
    <property type="match status" value="1"/>
</dbReference>
<dbReference type="InterPro" id="IPR050645">
    <property type="entry name" value="Histidine_acid_phosphatase"/>
</dbReference>
<protein>
    <recommendedName>
        <fullName evidence="3">acid phosphatase</fullName>
        <ecNumber evidence="3">3.1.3.2</ecNumber>
    </recommendedName>
</protein>
<evidence type="ECO:0000256" key="3">
    <source>
        <dbReference type="ARBA" id="ARBA00012646"/>
    </source>
</evidence>
<reference evidence="9" key="2">
    <citation type="submission" date="2023-03" db="EMBL/GenBank/DDBJ databases">
        <authorList>
            <person name="Inwood S.N."/>
            <person name="Skelly J.G."/>
            <person name="Guhlin J."/>
            <person name="Harrop T.W.R."/>
            <person name="Goldson S.G."/>
            <person name="Dearden P.K."/>
        </authorList>
    </citation>
    <scope>NUCLEOTIDE SEQUENCE</scope>
    <source>
        <strain evidence="9">Lincoln</strain>
        <tissue evidence="9">Whole body</tissue>
    </source>
</reference>
<keyword evidence="6" id="KW-1015">Disulfide bond</keyword>
<dbReference type="InterPro" id="IPR000560">
    <property type="entry name" value="His_Pase_clade-2"/>
</dbReference>
<reference evidence="9" key="1">
    <citation type="journal article" date="2023" name="bioRxiv">
        <title>Scaffold-level genome assemblies of two parasitoid biocontrol wasps reveal the parthenogenesis mechanism and an associated novel virus.</title>
        <authorList>
            <person name="Inwood S."/>
            <person name="Skelly J."/>
            <person name="Guhlin J."/>
            <person name="Harrop T."/>
            <person name="Goldson S."/>
            <person name="Dearden P."/>
        </authorList>
    </citation>
    <scope>NUCLEOTIDE SEQUENCE</scope>
    <source>
        <strain evidence="9">Lincoln</strain>
        <tissue evidence="9">Whole body</tissue>
    </source>
</reference>
<organism evidence="9 10">
    <name type="scientific">Microctonus hyperodae</name>
    <name type="common">Parasitoid wasp</name>
    <dbReference type="NCBI Taxonomy" id="165561"/>
    <lineage>
        <taxon>Eukaryota</taxon>
        <taxon>Metazoa</taxon>
        <taxon>Ecdysozoa</taxon>
        <taxon>Arthropoda</taxon>
        <taxon>Hexapoda</taxon>
        <taxon>Insecta</taxon>
        <taxon>Pterygota</taxon>
        <taxon>Neoptera</taxon>
        <taxon>Endopterygota</taxon>
        <taxon>Hymenoptera</taxon>
        <taxon>Apocrita</taxon>
        <taxon>Ichneumonoidea</taxon>
        <taxon>Braconidae</taxon>
        <taxon>Euphorinae</taxon>
        <taxon>Microctonus</taxon>
    </lineage>
</organism>
<sequence length="402" mass="46185">MLTLWMCFLLCWPALVLGNELKLVHAIFSHKLYAPVQLNNSPKNAADNLPRKLNYRFFLEQTDDMNNEAKMDLYNFGVFLRDKYDGFLGEIYYPEIMRMRTSEYVLSMISGQLVDAGLWPPAPAQKWDSALNWQPVVTDYVPAERDTLLLGTLCPSFKHEHKLALKNVSSTKTMLGYYEIFNFLSEQSKFIIDDPSGVELLYSSFETLNSYKLPLPDWGTKLFTNGSMESITLSSYELLSYSTLQKQLNGGTLLKQIIKDTLADKINDSKRKLKISLYSGEERNLIGVLQSMDLWKPHILNPVESLIFEIYQKSPGEQYTVKLNYYDGDAKNIQDLTLPGCGKFCPIDEFEKYLHDIIPKVHEKKLCELNSIPHTGSGVSLKDSFNYYLLPIIIIQYVFLHL</sequence>
<dbReference type="EC" id="3.1.3.2" evidence="3"/>
<proteinExistence type="inferred from homology"/>
<dbReference type="GO" id="GO:0003993">
    <property type="term" value="F:acid phosphatase activity"/>
    <property type="evidence" value="ECO:0007669"/>
    <property type="project" value="UniProtKB-EC"/>
</dbReference>
<evidence type="ECO:0000256" key="1">
    <source>
        <dbReference type="ARBA" id="ARBA00000032"/>
    </source>
</evidence>
<feature type="signal peptide" evidence="8">
    <location>
        <begin position="1"/>
        <end position="18"/>
    </location>
</feature>
<evidence type="ECO:0000313" key="10">
    <source>
        <dbReference type="Proteomes" id="UP001168972"/>
    </source>
</evidence>
<gene>
    <name evidence="9" type="ORF">PV327_000778</name>
</gene>
<keyword evidence="4 8" id="KW-0732">Signal</keyword>
<evidence type="ECO:0000256" key="5">
    <source>
        <dbReference type="ARBA" id="ARBA00022801"/>
    </source>
</evidence>
<dbReference type="EMBL" id="JAQQBR010000001">
    <property type="protein sequence ID" value="KAK0182665.1"/>
    <property type="molecule type" value="Genomic_DNA"/>
</dbReference>
<accession>A0AA39L2I0</accession>
<dbReference type="InterPro" id="IPR029033">
    <property type="entry name" value="His_PPase_superfam"/>
</dbReference>
<evidence type="ECO:0000256" key="7">
    <source>
        <dbReference type="ARBA" id="ARBA00023180"/>
    </source>
</evidence>
<evidence type="ECO:0000256" key="6">
    <source>
        <dbReference type="ARBA" id="ARBA00023157"/>
    </source>
</evidence>
<dbReference type="SUPFAM" id="SSF53254">
    <property type="entry name" value="Phosphoglycerate mutase-like"/>
    <property type="match status" value="1"/>
</dbReference>
<comment type="caution">
    <text evidence="9">The sequence shown here is derived from an EMBL/GenBank/DDBJ whole genome shotgun (WGS) entry which is preliminary data.</text>
</comment>
<name>A0AA39L2I0_MICHY</name>
<keyword evidence="5" id="KW-0378">Hydrolase</keyword>
<comment type="similarity">
    <text evidence="2">Belongs to the histidine acid phosphatase family.</text>
</comment>
<dbReference type="Gene3D" id="3.40.50.1240">
    <property type="entry name" value="Phosphoglycerate mutase-like"/>
    <property type="match status" value="1"/>
</dbReference>
<evidence type="ECO:0000256" key="8">
    <source>
        <dbReference type="SAM" id="SignalP"/>
    </source>
</evidence>
<dbReference type="AlphaFoldDB" id="A0AA39L2I0"/>
<dbReference type="Proteomes" id="UP001168972">
    <property type="component" value="Unassembled WGS sequence"/>
</dbReference>